<evidence type="ECO:0000256" key="6">
    <source>
        <dbReference type="ARBA" id="ARBA00022741"/>
    </source>
</evidence>
<feature type="transmembrane region" description="Helical" evidence="12">
    <location>
        <begin position="68"/>
        <end position="92"/>
    </location>
</feature>
<dbReference type="GO" id="GO:0140359">
    <property type="term" value="F:ABC-type transporter activity"/>
    <property type="evidence" value="ECO:0007669"/>
    <property type="project" value="InterPro"/>
</dbReference>
<feature type="domain" description="ABC transmembrane type-1" evidence="14">
    <location>
        <begin position="284"/>
        <end position="558"/>
    </location>
</feature>
<dbReference type="FunFam" id="3.40.50.300:FF:002145">
    <property type="entry name" value="ABC transporter (MsbA subfamily)"/>
    <property type="match status" value="1"/>
</dbReference>
<evidence type="ECO:0000313" key="15">
    <source>
        <dbReference type="EMBL" id="ETS77362.1"/>
    </source>
</evidence>
<dbReference type="FunFam" id="1.20.1560.10:FF:000055">
    <property type="entry name" value="ABC multidrug transporter (Eurofung)"/>
    <property type="match status" value="1"/>
</dbReference>
<sequence>MAKSACFDFCPKDSDNQLYPRVHFSCRSFDFTLLFQDVFFIAVPASLMLIIIPIRLRALWTAQVQVKLSALAIWKLSLYILLFTFHILFLALRQRAPRLVTTMSIASGVLSAAAVLTAGILSFLEHQRSSRPSDLLVLYFSASAILYIPTLRSLWSMPCHTQTPGVLWVVIYVGTILLAAIESARKTQSLLYPPEKDVSPEGFTGIWSRGLFAWTLPFLRLGFSDVLQLSQIPQVGSDLRAESTLTTLRGPWQIHQGNYRLIRAVFSSNKWLFLSAVPPRLSLSAFMFCQPFLIEASVSYLNSTPDEYNKYYGRALVGAFVLAYAGVAISRALYMRQTYRLIARIRCSLVAMMYQHTTGFRAAELQDSSVVTLMGTDVERIAQALRLIHELWVSIPEVGIAVWLLARQMSWASVVPLIVCLVSVVITSRISASFGKAQVAWNERVQKRVATTAGMLTNMKAVQMLGMSNIMNEIVTHLRMIELKTSERFRAFLIWQILLGNAPVTIAPFATFTVYAIIAVTTKSDTLLSAQAFTALSLISLMTTPLIQFCQALPYCVQSAACFGRIQEYCLKEQIFNTMDNPLSSSSELIPLRSIDTLKNREGHLIHYYHADIAWSSSSEPILRDLTLDIGPGLTAIVGPVASGKSTLLWSMLGETALLAGTASHFTAAAFCAQTPWIMDETIQHNITMGLNLDREWYNFSIYCACLYEDLTRLPRGDQTLAGSNGASLSGGQRQRVAIARAVYSKLPIVILDDVMSGLDAKTVNAICSRLFSHFRKAGISAIVATHTRSVLPHMDTVLALESGHMVQVRDLVGVNIQSAGVVEQVPSATESPALESILQNNNDNLDIPQDSEPPNNGSDSEESESVPLDSERQRGNWAVYSYYCRSAGLLSVVIWITCSMLAAVFTGVTTIWVEIWTDENQKHPNQRLGYYLGIYALFMVLSNLAMGGELWYSFIKIISDTALHLHTDILDATLRAPFQFFQEVDVGSITNRFSQDMDLIDMVLPSQAAHLMIFSFSGAASCLVQLIILCVLGKYLAATIPIFLGTLFILQKCYLRTSRQVRLIDIEAKAPLYKQFIETVSGVTTIRAYRRSPYFRHRNAQTLDISQGPYYMLFCVQQWLVLVLDLIVVTLAVIIVAIALTTLGSISAGELGVALVLILQFNSLLSQSIQAWTKLEISIGAVSRIQQYVRDTPSESAGDPAPHQWPSQGAIRFDNVVASYAPHAPPALHGVTLSIRPGERIAICGPSGSGKTTLLMTLLRMTALRNGLVSIDGTNVSTLSPNDLRAKMNVLPQEPFFMPGTIRFNLDPRQCSSEHAIRAALDKVGLLTKVESNGGLEAGLDSRWSQGENQLLCLARALLVPSKILILDEATSNVDDQTEGIMLDVIGQAFKDHTVISVIHRLSKIDTYDRVVVLKDGRLIESDSPASLLEKDTVFRELYQAYVSGH</sequence>
<feature type="transmembrane region" description="Helical" evidence="12">
    <location>
        <begin position="929"/>
        <end position="947"/>
    </location>
</feature>
<evidence type="ECO:0000256" key="9">
    <source>
        <dbReference type="ARBA" id="ARBA00023136"/>
    </source>
</evidence>
<feature type="transmembrane region" description="Helical" evidence="12">
    <location>
        <begin position="411"/>
        <end position="432"/>
    </location>
</feature>
<dbReference type="EMBL" id="KI912116">
    <property type="protein sequence ID" value="ETS77362.1"/>
    <property type="molecule type" value="Genomic_DNA"/>
</dbReference>
<dbReference type="GeneID" id="19276249"/>
<feature type="transmembrane region" description="Helical" evidence="12">
    <location>
        <begin position="136"/>
        <end position="155"/>
    </location>
</feature>
<evidence type="ECO:0000256" key="1">
    <source>
        <dbReference type="ARBA" id="ARBA00004651"/>
    </source>
</evidence>
<dbReference type="HOGENOM" id="CLU_000604_27_5_1"/>
<feature type="domain" description="ABC transporter" evidence="13">
    <location>
        <begin position="1212"/>
        <end position="1442"/>
    </location>
</feature>
<evidence type="ECO:0000256" key="10">
    <source>
        <dbReference type="ARBA" id="ARBA00023180"/>
    </source>
</evidence>
<dbReference type="InterPro" id="IPR050173">
    <property type="entry name" value="ABC_transporter_C-like"/>
</dbReference>
<keyword evidence="6" id="KW-0547">Nucleotide-binding</keyword>
<dbReference type="PANTHER" id="PTHR24223:SF404">
    <property type="entry name" value="ABC MULTIDRUG TRANSPORTER (EUROFUNG)-RELATED"/>
    <property type="match status" value="1"/>
</dbReference>
<dbReference type="OMA" id="QWWVEAN"/>
<feature type="region of interest" description="Disordered" evidence="11">
    <location>
        <begin position="843"/>
        <end position="871"/>
    </location>
</feature>
<dbReference type="eggNOG" id="KOG0054">
    <property type="taxonomic scope" value="Eukaryota"/>
</dbReference>
<dbReference type="Pfam" id="PF00005">
    <property type="entry name" value="ABC_tran"/>
    <property type="match status" value="2"/>
</dbReference>
<keyword evidence="10" id="KW-0325">Glycoprotein</keyword>
<comment type="subcellular location">
    <subcellularLocation>
        <location evidence="1">Cell membrane</location>
        <topology evidence="1">Multi-pass membrane protein</topology>
    </subcellularLocation>
</comment>
<feature type="transmembrane region" description="Helical" evidence="12">
    <location>
        <begin position="883"/>
        <end position="909"/>
    </location>
</feature>
<dbReference type="Proteomes" id="UP000030651">
    <property type="component" value="Unassembled WGS sequence"/>
</dbReference>
<dbReference type="PANTHER" id="PTHR24223">
    <property type="entry name" value="ATP-BINDING CASSETTE SUB-FAMILY C"/>
    <property type="match status" value="1"/>
</dbReference>
<dbReference type="PROSITE" id="PS00211">
    <property type="entry name" value="ABC_TRANSPORTER_1"/>
    <property type="match status" value="1"/>
</dbReference>
<evidence type="ECO:0000256" key="4">
    <source>
        <dbReference type="ARBA" id="ARBA00022475"/>
    </source>
</evidence>
<dbReference type="GO" id="GO:0016887">
    <property type="term" value="F:ATP hydrolysis activity"/>
    <property type="evidence" value="ECO:0007669"/>
    <property type="project" value="InterPro"/>
</dbReference>
<dbReference type="InterPro" id="IPR011527">
    <property type="entry name" value="ABC1_TM_dom"/>
</dbReference>
<feature type="transmembrane region" description="Helical" evidence="12">
    <location>
        <begin position="38"/>
        <end position="56"/>
    </location>
</feature>
<dbReference type="PROSITE" id="PS50929">
    <property type="entry name" value="ABC_TM1F"/>
    <property type="match status" value="2"/>
</dbReference>
<evidence type="ECO:0000259" key="14">
    <source>
        <dbReference type="PROSITE" id="PS50929"/>
    </source>
</evidence>
<dbReference type="FunFam" id="1.20.1560.10:FF:000066">
    <property type="entry name" value="ABC multidrug transporter (Eurofung)"/>
    <property type="match status" value="1"/>
</dbReference>
<dbReference type="CDD" id="cd03244">
    <property type="entry name" value="ABCC_MRP_domain2"/>
    <property type="match status" value="1"/>
</dbReference>
<dbReference type="OrthoDB" id="6500128at2759"/>
<evidence type="ECO:0000256" key="8">
    <source>
        <dbReference type="ARBA" id="ARBA00022989"/>
    </source>
</evidence>
<dbReference type="InterPro" id="IPR044746">
    <property type="entry name" value="ABCC_6TM_D1"/>
</dbReference>
<keyword evidence="5 12" id="KW-0812">Transmembrane</keyword>
<name>W3WW72_PESFW</name>
<dbReference type="Pfam" id="PF00664">
    <property type="entry name" value="ABC_membrane"/>
    <property type="match status" value="2"/>
</dbReference>
<evidence type="ECO:0000256" key="2">
    <source>
        <dbReference type="ARBA" id="ARBA00009726"/>
    </source>
</evidence>
<dbReference type="CDD" id="cd18579">
    <property type="entry name" value="ABC_6TM_ABCC_D1"/>
    <property type="match status" value="1"/>
</dbReference>
<dbReference type="InterPro" id="IPR027417">
    <property type="entry name" value="P-loop_NTPase"/>
</dbReference>
<feature type="domain" description="ABC transmembrane type-1" evidence="14">
    <location>
        <begin position="894"/>
        <end position="1177"/>
    </location>
</feature>
<dbReference type="KEGG" id="pfy:PFICI_11236"/>
<dbReference type="Gene3D" id="1.20.1560.10">
    <property type="entry name" value="ABC transporter type 1, transmembrane domain"/>
    <property type="match status" value="2"/>
</dbReference>
<keyword evidence="7" id="KW-0067">ATP-binding</keyword>
<feature type="transmembrane region" description="Helical" evidence="12">
    <location>
        <begin position="104"/>
        <end position="124"/>
    </location>
</feature>
<evidence type="ECO:0000313" key="16">
    <source>
        <dbReference type="Proteomes" id="UP000030651"/>
    </source>
</evidence>
<proteinExistence type="inferred from homology"/>
<protein>
    <submittedName>
        <fullName evidence="15">Uncharacterized protein</fullName>
    </submittedName>
</protein>
<dbReference type="GO" id="GO:0005524">
    <property type="term" value="F:ATP binding"/>
    <property type="evidence" value="ECO:0007669"/>
    <property type="project" value="UniProtKB-KW"/>
</dbReference>
<dbReference type="InterPro" id="IPR036640">
    <property type="entry name" value="ABC1_TM_sf"/>
</dbReference>
<dbReference type="SUPFAM" id="SSF90123">
    <property type="entry name" value="ABC transporter transmembrane region"/>
    <property type="match status" value="2"/>
</dbReference>
<feature type="transmembrane region" description="Helical" evidence="12">
    <location>
        <begin position="271"/>
        <end position="294"/>
    </location>
</feature>
<dbReference type="InterPro" id="IPR003593">
    <property type="entry name" value="AAA+_ATPase"/>
</dbReference>
<dbReference type="Pfam" id="PF24357">
    <property type="entry name" value="TMD0_ABC"/>
    <property type="match status" value="1"/>
</dbReference>
<evidence type="ECO:0000256" key="3">
    <source>
        <dbReference type="ARBA" id="ARBA00022448"/>
    </source>
</evidence>
<feature type="transmembrane region" description="Helical" evidence="12">
    <location>
        <begin position="314"/>
        <end position="334"/>
    </location>
</feature>
<keyword evidence="3" id="KW-0813">Transport</keyword>
<dbReference type="InterPro" id="IPR003439">
    <property type="entry name" value="ABC_transporter-like_ATP-bd"/>
</dbReference>
<feature type="transmembrane region" description="Helical" evidence="12">
    <location>
        <begin position="530"/>
        <end position="550"/>
    </location>
</feature>
<keyword evidence="9 12" id="KW-0472">Membrane</keyword>
<dbReference type="PROSITE" id="PS50893">
    <property type="entry name" value="ABC_TRANSPORTER_2"/>
    <property type="match status" value="2"/>
</dbReference>
<organism evidence="15 16">
    <name type="scientific">Pestalotiopsis fici (strain W106-1 / CGMCC3.15140)</name>
    <dbReference type="NCBI Taxonomy" id="1229662"/>
    <lineage>
        <taxon>Eukaryota</taxon>
        <taxon>Fungi</taxon>
        <taxon>Dikarya</taxon>
        <taxon>Ascomycota</taxon>
        <taxon>Pezizomycotina</taxon>
        <taxon>Sordariomycetes</taxon>
        <taxon>Xylariomycetidae</taxon>
        <taxon>Amphisphaeriales</taxon>
        <taxon>Sporocadaceae</taxon>
        <taxon>Pestalotiopsis</taxon>
    </lineage>
</organism>
<comment type="similarity">
    <text evidence="2">Belongs to the ABC transporter superfamily. ABCC family. Conjugate transporter (TC 3.A.1.208) subfamily.</text>
</comment>
<gene>
    <name evidence="15" type="ORF">PFICI_11236</name>
</gene>
<dbReference type="SUPFAM" id="SSF52540">
    <property type="entry name" value="P-loop containing nucleoside triphosphate hydrolases"/>
    <property type="match status" value="2"/>
</dbReference>
<evidence type="ECO:0000256" key="12">
    <source>
        <dbReference type="SAM" id="Phobius"/>
    </source>
</evidence>
<reference evidence="16" key="1">
    <citation type="journal article" date="2015" name="BMC Genomics">
        <title>Genomic and transcriptomic analysis of the endophytic fungus Pestalotiopsis fici reveals its lifestyle and high potential for synthesis of natural products.</title>
        <authorList>
            <person name="Wang X."/>
            <person name="Zhang X."/>
            <person name="Liu L."/>
            <person name="Xiang M."/>
            <person name="Wang W."/>
            <person name="Sun X."/>
            <person name="Che Y."/>
            <person name="Guo L."/>
            <person name="Liu G."/>
            <person name="Guo L."/>
            <person name="Wang C."/>
            <person name="Yin W.B."/>
            <person name="Stadler M."/>
            <person name="Zhang X."/>
            <person name="Liu X."/>
        </authorList>
    </citation>
    <scope>NUCLEOTIDE SEQUENCE [LARGE SCALE GENOMIC DNA]</scope>
    <source>
        <strain evidence="16">W106-1 / CGMCC3.15140</strain>
    </source>
</reference>
<evidence type="ECO:0000256" key="5">
    <source>
        <dbReference type="ARBA" id="ARBA00022692"/>
    </source>
</evidence>
<feature type="transmembrane region" description="Helical" evidence="12">
    <location>
        <begin position="492"/>
        <end position="518"/>
    </location>
</feature>
<accession>W3WW72</accession>
<keyword evidence="8 12" id="KW-1133">Transmembrane helix</keyword>
<evidence type="ECO:0000256" key="11">
    <source>
        <dbReference type="SAM" id="MobiDB-lite"/>
    </source>
</evidence>
<dbReference type="CDD" id="cd18580">
    <property type="entry name" value="ABC_6TM_ABCC_D2"/>
    <property type="match status" value="1"/>
</dbReference>
<dbReference type="Gene3D" id="3.40.50.300">
    <property type="entry name" value="P-loop containing nucleotide triphosphate hydrolases"/>
    <property type="match status" value="2"/>
</dbReference>
<evidence type="ECO:0000256" key="7">
    <source>
        <dbReference type="ARBA" id="ARBA00022840"/>
    </source>
</evidence>
<feature type="transmembrane region" description="Helical" evidence="12">
    <location>
        <begin position="161"/>
        <end position="181"/>
    </location>
</feature>
<dbReference type="InterPro" id="IPR017871">
    <property type="entry name" value="ABC_transporter-like_CS"/>
</dbReference>
<dbReference type="RefSeq" id="XP_007838008.1">
    <property type="nucleotide sequence ID" value="XM_007839817.1"/>
</dbReference>
<feature type="transmembrane region" description="Helical" evidence="12">
    <location>
        <begin position="1009"/>
        <end position="1030"/>
    </location>
</feature>
<keyword evidence="16" id="KW-1185">Reference proteome</keyword>
<dbReference type="SMART" id="SM00382">
    <property type="entry name" value="AAA"/>
    <property type="match status" value="2"/>
</dbReference>
<dbReference type="GO" id="GO:0005886">
    <property type="term" value="C:plasma membrane"/>
    <property type="evidence" value="ECO:0007669"/>
    <property type="project" value="UniProtKB-SubCell"/>
</dbReference>
<feature type="transmembrane region" description="Helical" evidence="12">
    <location>
        <begin position="1120"/>
        <end position="1141"/>
    </location>
</feature>
<feature type="domain" description="ABC transporter" evidence="13">
    <location>
        <begin position="608"/>
        <end position="828"/>
    </location>
</feature>
<evidence type="ECO:0000259" key="13">
    <source>
        <dbReference type="PROSITE" id="PS50893"/>
    </source>
</evidence>
<dbReference type="InterPro" id="IPR044726">
    <property type="entry name" value="ABCC_6TM_D2"/>
</dbReference>
<dbReference type="InterPro" id="IPR056227">
    <property type="entry name" value="TMD0_ABC"/>
</dbReference>
<keyword evidence="4" id="KW-1003">Cell membrane</keyword>
<dbReference type="InParanoid" id="W3WW72"/>